<accession>A0A2T0WJN2</accession>
<dbReference type="InterPro" id="IPR000627">
    <property type="entry name" value="Intradiol_dOase_C"/>
</dbReference>
<proteinExistence type="predicted"/>
<gene>
    <name evidence="2" type="ORF">CLV74_111139</name>
</gene>
<keyword evidence="2" id="KW-0560">Oxidoreductase</keyword>
<reference evidence="2 3" key="1">
    <citation type="submission" date="2018-03" db="EMBL/GenBank/DDBJ databases">
        <title>Genomic Encyclopedia of Archaeal and Bacterial Type Strains, Phase II (KMG-II): from individual species to whole genera.</title>
        <authorList>
            <person name="Goeker M."/>
        </authorList>
    </citation>
    <scope>NUCLEOTIDE SEQUENCE [LARGE SCALE GENOMIC DNA]</scope>
    <source>
        <strain evidence="2 3">DSM 100212</strain>
    </source>
</reference>
<name>A0A2T0WJN2_9RHOB</name>
<dbReference type="PANTHER" id="PTHR34315:SF1">
    <property type="entry name" value="INTRADIOL RING-CLEAVAGE DIOXYGENASES DOMAIN-CONTAINING PROTEIN-RELATED"/>
    <property type="match status" value="1"/>
</dbReference>
<dbReference type="GO" id="GO:0008199">
    <property type="term" value="F:ferric iron binding"/>
    <property type="evidence" value="ECO:0007669"/>
    <property type="project" value="InterPro"/>
</dbReference>
<dbReference type="Pfam" id="PF00775">
    <property type="entry name" value="Dioxygenase_C"/>
    <property type="match status" value="1"/>
</dbReference>
<dbReference type="PANTHER" id="PTHR34315">
    <property type="match status" value="1"/>
</dbReference>
<evidence type="ECO:0000313" key="3">
    <source>
        <dbReference type="Proteomes" id="UP000238392"/>
    </source>
</evidence>
<dbReference type="GO" id="GO:0016702">
    <property type="term" value="F:oxidoreductase activity, acting on single donors with incorporation of molecular oxygen, incorporation of two atoms of oxygen"/>
    <property type="evidence" value="ECO:0007669"/>
    <property type="project" value="InterPro"/>
</dbReference>
<dbReference type="OrthoDB" id="9800887at2"/>
<organism evidence="2 3">
    <name type="scientific">Donghicola tyrosinivorans</name>
    <dbReference type="NCBI Taxonomy" id="1652492"/>
    <lineage>
        <taxon>Bacteria</taxon>
        <taxon>Pseudomonadati</taxon>
        <taxon>Pseudomonadota</taxon>
        <taxon>Alphaproteobacteria</taxon>
        <taxon>Rhodobacterales</taxon>
        <taxon>Roseobacteraceae</taxon>
        <taxon>Donghicola</taxon>
    </lineage>
</organism>
<feature type="domain" description="Intradiol ring-cleavage dioxygenases" evidence="1">
    <location>
        <begin position="103"/>
        <end position="174"/>
    </location>
</feature>
<dbReference type="Gene3D" id="2.60.130.10">
    <property type="entry name" value="Aromatic compound dioxygenase"/>
    <property type="match status" value="1"/>
</dbReference>
<dbReference type="Proteomes" id="UP000238392">
    <property type="component" value="Unassembled WGS sequence"/>
</dbReference>
<dbReference type="EMBL" id="PVTQ01000011">
    <property type="protein sequence ID" value="PRY86906.1"/>
    <property type="molecule type" value="Genomic_DNA"/>
</dbReference>
<protein>
    <submittedName>
        <fullName evidence="2">Protocatechuate 3,4-dioxygenase beta subunit</fullName>
    </submittedName>
</protein>
<keyword evidence="3" id="KW-1185">Reference proteome</keyword>
<evidence type="ECO:0000313" key="2">
    <source>
        <dbReference type="EMBL" id="PRY86906.1"/>
    </source>
</evidence>
<comment type="caution">
    <text evidence="2">The sequence shown here is derived from an EMBL/GenBank/DDBJ whole genome shotgun (WGS) entry which is preliminary data.</text>
</comment>
<keyword evidence="2" id="KW-0223">Dioxygenase</keyword>
<dbReference type="InterPro" id="IPR015889">
    <property type="entry name" value="Intradiol_dOase_core"/>
</dbReference>
<dbReference type="RefSeq" id="WP_106266483.1">
    <property type="nucleotide sequence ID" value="NZ_PVTQ01000011.1"/>
</dbReference>
<dbReference type="AlphaFoldDB" id="A0A2T0WJN2"/>
<dbReference type="SUPFAM" id="SSF49482">
    <property type="entry name" value="Aromatic compound dioxygenase"/>
    <property type="match status" value="1"/>
</dbReference>
<sequence>MTRESIAVNSHTDDHDLGLRHDLPRLLGRRSALGFLLGAGAMVATPSSAAGLLQCVVNSRETAGPFPADGAGGRGGSVNVLTQEGIIRQDLRPSFNGMTPVAAGVPLDVALTLVDAADGCSPLAGRAVYLWHCDAVGNYSLYDDGDRNYLRGVGISDEDGVVRFTTIFPGCYDGRWPHFHFEVFTSADQIVSGRESVLTSQISLPEADCVAVYEAESGIYSNGSRHLARQDFNRDMIFEDNSDAQKDQQMLKLTGDPAAGFRGTCVIGLA</sequence>
<evidence type="ECO:0000259" key="1">
    <source>
        <dbReference type="Pfam" id="PF00775"/>
    </source>
</evidence>